<evidence type="ECO:0000313" key="3">
    <source>
        <dbReference type="Proteomes" id="UP001160148"/>
    </source>
</evidence>
<reference evidence="2 3" key="1">
    <citation type="submission" date="2023-01" db="EMBL/GenBank/DDBJ databases">
        <authorList>
            <person name="Whitehead M."/>
        </authorList>
    </citation>
    <scope>NUCLEOTIDE SEQUENCE [LARGE SCALE GENOMIC DNA]</scope>
</reference>
<evidence type="ECO:0000313" key="2">
    <source>
        <dbReference type="EMBL" id="CAI6359159.1"/>
    </source>
</evidence>
<sequence>MKIDKKNEKRKVRSVKLQIERLDKAFHSLCQEKKNVNLNFENSPIGKEVKLLRKTIEDQYSIIGTFSVTDVVNKMITILDQNSKSEVIDGKLNERNMLILESKELDNTLKTIKREQEEFKNRSSQLMKEQRVYAHLASSIYQKKNNKNIIEQ</sequence>
<dbReference type="Proteomes" id="UP001160148">
    <property type="component" value="Unassembled WGS sequence"/>
</dbReference>
<feature type="coiled-coil region" evidence="1">
    <location>
        <begin position="102"/>
        <end position="129"/>
    </location>
</feature>
<keyword evidence="3" id="KW-1185">Reference proteome</keyword>
<gene>
    <name evidence="2" type="ORF">MEUPH1_LOCUS14594</name>
</gene>
<proteinExistence type="predicted"/>
<comment type="caution">
    <text evidence="2">The sequence shown here is derived from an EMBL/GenBank/DDBJ whole genome shotgun (WGS) entry which is preliminary data.</text>
</comment>
<dbReference type="EMBL" id="CARXXK010000002">
    <property type="protein sequence ID" value="CAI6359159.1"/>
    <property type="molecule type" value="Genomic_DNA"/>
</dbReference>
<evidence type="ECO:0008006" key="4">
    <source>
        <dbReference type="Google" id="ProtNLM"/>
    </source>
</evidence>
<organism evidence="2 3">
    <name type="scientific">Macrosiphum euphorbiae</name>
    <name type="common">potato aphid</name>
    <dbReference type="NCBI Taxonomy" id="13131"/>
    <lineage>
        <taxon>Eukaryota</taxon>
        <taxon>Metazoa</taxon>
        <taxon>Ecdysozoa</taxon>
        <taxon>Arthropoda</taxon>
        <taxon>Hexapoda</taxon>
        <taxon>Insecta</taxon>
        <taxon>Pterygota</taxon>
        <taxon>Neoptera</taxon>
        <taxon>Paraneoptera</taxon>
        <taxon>Hemiptera</taxon>
        <taxon>Sternorrhyncha</taxon>
        <taxon>Aphidomorpha</taxon>
        <taxon>Aphidoidea</taxon>
        <taxon>Aphididae</taxon>
        <taxon>Macrosiphini</taxon>
        <taxon>Macrosiphum</taxon>
    </lineage>
</organism>
<name>A0AAV0WT29_9HEMI</name>
<accession>A0AAV0WT29</accession>
<protein>
    <recommendedName>
        <fullName evidence="4">Flagellar FliJ protein</fullName>
    </recommendedName>
</protein>
<evidence type="ECO:0000256" key="1">
    <source>
        <dbReference type="SAM" id="Coils"/>
    </source>
</evidence>
<dbReference type="AlphaFoldDB" id="A0AAV0WT29"/>
<keyword evidence="1" id="KW-0175">Coiled coil</keyword>